<reference evidence="4 5" key="1">
    <citation type="submission" date="2016-08" db="EMBL/GenBank/DDBJ databases">
        <title>Complete Genome Sequence Of The Indigo Reducing Clostridium isatidis DSM15098.</title>
        <authorList>
            <person name="Little G.T."/>
            <person name="Minton N.P."/>
        </authorList>
    </citation>
    <scope>NUCLEOTIDE SEQUENCE [LARGE SCALE GENOMIC DNA]</scope>
    <source>
        <strain evidence="4 5">DSM 15098</strain>
    </source>
</reference>
<feature type="binding site" evidence="2">
    <location>
        <position position="362"/>
    </location>
    <ligand>
        <name>Mn(2+)</name>
        <dbReference type="ChEBI" id="CHEBI:29035"/>
        <label>2</label>
    </ligand>
</feature>
<dbReference type="FunFam" id="3.30.70.360:FF:000001">
    <property type="entry name" value="N-acetyldiaminopimelate deacetylase"/>
    <property type="match status" value="1"/>
</dbReference>
<dbReference type="SUPFAM" id="SSF53187">
    <property type="entry name" value="Zn-dependent exopeptidases"/>
    <property type="match status" value="1"/>
</dbReference>
<comment type="cofactor">
    <cofactor evidence="2">
        <name>Mn(2+)</name>
        <dbReference type="ChEBI" id="CHEBI:29035"/>
    </cofactor>
    <text evidence="2">The Mn(2+) ion enhances activity.</text>
</comment>
<dbReference type="PIRSF" id="PIRSF005962">
    <property type="entry name" value="Pept_M20D_amidohydro"/>
    <property type="match status" value="1"/>
</dbReference>
<dbReference type="OrthoDB" id="9776731at2"/>
<dbReference type="RefSeq" id="WP_119866489.1">
    <property type="nucleotide sequence ID" value="NZ_CP016786.1"/>
</dbReference>
<keyword evidence="5" id="KW-1185">Reference proteome</keyword>
<dbReference type="GO" id="GO:0019877">
    <property type="term" value="P:diaminopimelate biosynthetic process"/>
    <property type="evidence" value="ECO:0007669"/>
    <property type="project" value="UniProtKB-ARBA"/>
</dbReference>
<dbReference type="Pfam" id="PF07687">
    <property type="entry name" value="M20_dimer"/>
    <property type="match status" value="1"/>
</dbReference>
<dbReference type="PANTHER" id="PTHR11014:SF63">
    <property type="entry name" value="METALLOPEPTIDASE, PUTATIVE (AFU_ORTHOLOGUE AFUA_6G09600)-RELATED"/>
    <property type="match status" value="1"/>
</dbReference>
<accession>A0A343JFQ7</accession>
<gene>
    <name evidence="4" type="ORF">BEN51_13265</name>
</gene>
<sequence length="390" mass="43036">MTIKDYVIKEKEYITSLRRYFHQHPEESLKEYNTANKIEEELDKLNIPYQRIGETGVLGIIKGKKPSNRVLAIRADIDALKVPDNKDEGYKSINKGYNHACGHDGHIASLLGAAKILKGREEDLAGEVRLFFQQAEEIGQGARIFVKEGCLEGVEEILGAHVSSEIDLGKVSVTAGPCCASCDYFKIIVKGKGGHVSKPHLSIDALYIASQIVINLQSIVSRQTDPIDTVVVGIGLIKGGTTYNTVADEVSLEGTTRTFNLESREKTNKTVEKIAKDIASMYGAEAIVEFRDYAAPLVNDERVSKEVAELVKGIIGEENLITNKPKQLGADDFADYLLLVPGTYIQVGTRNSCNPNTAKPHHNEFFDLDEEGLLITTNIEVEYVLNKLKE</sequence>
<dbReference type="AlphaFoldDB" id="A0A343JFQ7"/>
<evidence type="ECO:0000256" key="1">
    <source>
        <dbReference type="ARBA" id="ARBA00022801"/>
    </source>
</evidence>
<feature type="binding site" evidence="2">
    <location>
        <position position="137"/>
    </location>
    <ligand>
        <name>Mn(2+)</name>
        <dbReference type="ChEBI" id="CHEBI:29035"/>
        <label>2</label>
    </ligand>
</feature>
<dbReference type="Gene3D" id="3.40.630.10">
    <property type="entry name" value="Zn peptidases"/>
    <property type="match status" value="1"/>
</dbReference>
<feature type="binding site" evidence="2">
    <location>
        <position position="161"/>
    </location>
    <ligand>
        <name>Mn(2+)</name>
        <dbReference type="ChEBI" id="CHEBI:29035"/>
        <label>2</label>
    </ligand>
</feature>
<dbReference type="NCBIfam" id="TIGR01891">
    <property type="entry name" value="amidohydrolases"/>
    <property type="match status" value="1"/>
</dbReference>
<feature type="binding site" evidence="2">
    <location>
        <position position="103"/>
    </location>
    <ligand>
        <name>Mn(2+)</name>
        <dbReference type="ChEBI" id="CHEBI:29035"/>
        <label>2</label>
    </ligand>
</feature>
<dbReference type="InterPro" id="IPR002933">
    <property type="entry name" value="Peptidase_M20"/>
</dbReference>
<evidence type="ECO:0000259" key="3">
    <source>
        <dbReference type="Pfam" id="PF07687"/>
    </source>
</evidence>
<dbReference type="EMBL" id="CP016786">
    <property type="protein sequence ID" value="ASW44365.1"/>
    <property type="molecule type" value="Genomic_DNA"/>
</dbReference>
<keyword evidence="2" id="KW-0479">Metal-binding</keyword>
<dbReference type="KEGG" id="cia:BEN51_13265"/>
<dbReference type="InterPro" id="IPR036264">
    <property type="entry name" value="Bact_exopeptidase_dim_dom"/>
</dbReference>
<dbReference type="GO" id="GO:0050118">
    <property type="term" value="F:N-acetyldiaminopimelate deacetylase activity"/>
    <property type="evidence" value="ECO:0007669"/>
    <property type="project" value="UniProtKB-ARBA"/>
</dbReference>
<protein>
    <submittedName>
        <fullName evidence="4">Peptidase M20</fullName>
    </submittedName>
</protein>
<dbReference type="Proteomes" id="UP000264883">
    <property type="component" value="Chromosome"/>
</dbReference>
<evidence type="ECO:0000313" key="5">
    <source>
        <dbReference type="Proteomes" id="UP000264883"/>
    </source>
</evidence>
<dbReference type="PANTHER" id="PTHR11014">
    <property type="entry name" value="PEPTIDASE M20 FAMILY MEMBER"/>
    <property type="match status" value="1"/>
</dbReference>
<evidence type="ECO:0000256" key="2">
    <source>
        <dbReference type="PIRSR" id="PIRSR005962-1"/>
    </source>
</evidence>
<dbReference type="InterPro" id="IPR017439">
    <property type="entry name" value="Amidohydrolase"/>
</dbReference>
<feature type="binding site" evidence="2">
    <location>
        <position position="101"/>
    </location>
    <ligand>
        <name>Mn(2+)</name>
        <dbReference type="ChEBI" id="CHEBI:29035"/>
        <label>2</label>
    </ligand>
</feature>
<dbReference type="InterPro" id="IPR011650">
    <property type="entry name" value="Peptidase_M20_dimer"/>
</dbReference>
<dbReference type="SUPFAM" id="SSF55031">
    <property type="entry name" value="Bacterial exopeptidase dimerisation domain"/>
    <property type="match status" value="1"/>
</dbReference>
<dbReference type="Gene3D" id="3.30.70.360">
    <property type="match status" value="1"/>
</dbReference>
<dbReference type="Pfam" id="PF01546">
    <property type="entry name" value="Peptidase_M20"/>
    <property type="match status" value="1"/>
</dbReference>
<proteinExistence type="predicted"/>
<dbReference type="GO" id="GO:0046872">
    <property type="term" value="F:metal ion binding"/>
    <property type="evidence" value="ECO:0007669"/>
    <property type="project" value="UniProtKB-KW"/>
</dbReference>
<evidence type="ECO:0000313" key="4">
    <source>
        <dbReference type="EMBL" id="ASW44365.1"/>
    </source>
</evidence>
<feature type="domain" description="Peptidase M20 dimerisation" evidence="3">
    <location>
        <begin position="185"/>
        <end position="279"/>
    </location>
</feature>
<organism evidence="4 5">
    <name type="scientific">Clostridium isatidis</name>
    <dbReference type="NCBI Taxonomy" id="182773"/>
    <lineage>
        <taxon>Bacteria</taxon>
        <taxon>Bacillati</taxon>
        <taxon>Bacillota</taxon>
        <taxon>Clostridia</taxon>
        <taxon>Eubacteriales</taxon>
        <taxon>Clostridiaceae</taxon>
        <taxon>Clostridium</taxon>
    </lineage>
</organism>
<keyword evidence="2" id="KW-0464">Manganese</keyword>
<keyword evidence="1" id="KW-0378">Hydrolase</keyword>
<name>A0A343JFQ7_9CLOT</name>